<keyword evidence="10 19" id="KW-0131">Cell cycle</keyword>
<dbReference type="NCBIfam" id="NF001126">
    <property type="entry name" value="PRK00139.1-4"/>
    <property type="match status" value="1"/>
</dbReference>
<keyword evidence="7 19" id="KW-0067">ATP-binding</keyword>
<proteinExistence type="inferred from homology"/>
<keyword evidence="19" id="KW-0460">Magnesium</keyword>
<comment type="pathway">
    <text evidence="1 19 20">Cell wall biogenesis; peptidoglycan biosynthesis.</text>
</comment>
<evidence type="ECO:0000256" key="4">
    <source>
        <dbReference type="ARBA" id="ARBA00022598"/>
    </source>
</evidence>
<dbReference type="Pfam" id="PF02875">
    <property type="entry name" value="Mur_ligase_C"/>
    <property type="match status" value="1"/>
</dbReference>
<dbReference type="NCBIfam" id="TIGR01085">
    <property type="entry name" value="murE"/>
    <property type="match status" value="1"/>
</dbReference>
<keyword evidence="25" id="KW-1185">Reference proteome</keyword>
<name>A0A926FD06_9FIRM</name>
<dbReference type="SUPFAM" id="SSF63418">
    <property type="entry name" value="MurE/MurF N-terminal domain"/>
    <property type="match status" value="1"/>
</dbReference>
<feature type="binding site" evidence="19">
    <location>
        <position position="455"/>
    </location>
    <ligand>
        <name>meso-2,6-diaminopimelate</name>
        <dbReference type="ChEBI" id="CHEBI:57791"/>
    </ligand>
</feature>
<accession>A0A926FD06</accession>
<evidence type="ECO:0000256" key="7">
    <source>
        <dbReference type="ARBA" id="ARBA00022840"/>
    </source>
</evidence>
<evidence type="ECO:0000259" key="21">
    <source>
        <dbReference type="Pfam" id="PF01225"/>
    </source>
</evidence>
<feature type="binding site" evidence="19">
    <location>
        <position position="30"/>
    </location>
    <ligand>
        <name>UDP-N-acetyl-alpha-D-muramoyl-L-alanyl-D-glutamate</name>
        <dbReference type="ChEBI" id="CHEBI:83900"/>
    </ligand>
</feature>
<dbReference type="EC" id="6.3.2.13" evidence="14 19"/>
<dbReference type="InterPro" id="IPR035911">
    <property type="entry name" value="MurE/MurF_N"/>
</dbReference>
<dbReference type="GO" id="GO:0051301">
    <property type="term" value="P:cell division"/>
    <property type="evidence" value="ECO:0007669"/>
    <property type="project" value="UniProtKB-KW"/>
</dbReference>
<dbReference type="GO" id="GO:0009252">
    <property type="term" value="P:peptidoglycan biosynthetic process"/>
    <property type="evidence" value="ECO:0007669"/>
    <property type="project" value="UniProtKB-UniRule"/>
</dbReference>
<evidence type="ECO:0000256" key="17">
    <source>
        <dbReference type="ARBA" id="ARBA00076158"/>
    </source>
</evidence>
<dbReference type="HAMAP" id="MF_00208">
    <property type="entry name" value="MurE"/>
    <property type="match status" value="1"/>
</dbReference>
<comment type="PTM">
    <text evidence="19">Carboxylation is probably crucial for Mg(2+) binding and, consequently, for the gamma-phosphate positioning of ATP.</text>
</comment>
<feature type="binding site" evidence="19">
    <location>
        <begin position="151"/>
        <end position="152"/>
    </location>
    <ligand>
        <name>UDP-N-acetyl-alpha-D-muramoyl-L-alanyl-D-glutamate</name>
        <dbReference type="ChEBI" id="CHEBI:83900"/>
    </ligand>
</feature>
<feature type="binding site" evidence="19">
    <location>
        <position position="375"/>
    </location>
    <ligand>
        <name>meso-2,6-diaminopimelate</name>
        <dbReference type="ChEBI" id="CHEBI:57791"/>
    </ligand>
</feature>
<comment type="cofactor">
    <cofactor evidence="19">
        <name>Mg(2+)</name>
        <dbReference type="ChEBI" id="CHEBI:18420"/>
    </cofactor>
</comment>
<keyword evidence="5 19" id="KW-0132">Cell division</keyword>
<evidence type="ECO:0000259" key="22">
    <source>
        <dbReference type="Pfam" id="PF02875"/>
    </source>
</evidence>
<feature type="domain" description="Mur ligase C-terminal" evidence="22">
    <location>
        <begin position="326"/>
        <end position="453"/>
    </location>
</feature>
<gene>
    <name evidence="19" type="primary">murE</name>
    <name evidence="24" type="ORF">H8706_06250</name>
</gene>
<dbReference type="Pfam" id="PF08245">
    <property type="entry name" value="Mur_ligase_M"/>
    <property type="match status" value="1"/>
</dbReference>
<evidence type="ECO:0000256" key="9">
    <source>
        <dbReference type="ARBA" id="ARBA00022984"/>
    </source>
</evidence>
<feature type="binding site" evidence="19">
    <location>
        <begin position="109"/>
        <end position="115"/>
    </location>
    <ligand>
        <name>ATP</name>
        <dbReference type="ChEBI" id="CHEBI:30616"/>
    </ligand>
</feature>
<feature type="domain" description="Mur ligase central" evidence="23">
    <location>
        <begin position="107"/>
        <end position="303"/>
    </location>
</feature>
<dbReference type="SUPFAM" id="SSF53623">
    <property type="entry name" value="MurD-like peptide ligases, catalytic domain"/>
    <property type="match status" value="1"/>
</dbReference>
<evidence type="ECO:0000256" key="12">
    <source>
        <dbReference type="ARBA" id="ARBA00050251"/>
    </source>
</evidence>
<keyword evidence="6 19" id="KW-0547">Nucleotide-binding</keyword>
<evidence type="ECO:0000256" key="5">
    <source>
        <dbReference type="ARBA" id="ARBA00022618"/>
    </source>
</evidence>
<dbReference type="NCBIfam" id="NF001124">
    <property type="entry name" value="PRK00139.1-2"/>
    <property type="match status" value="1"/>
</dbReference>
<sequence length="484" mass="53304">MKLTELIKNLTPLKINGKSDIGINKIEYDSRKVTQNDVFVAIRGYKTDGHKYIEQAVKNGAAAVIAEEHTENIKACEIIVDNTRRALSLAAATYYGEPAKKMKLIGVTGTNGKTTTTYLVKSVLEFTGHKVGLIGTNQNMIGNKVIPTEHTTPESLELQKLFADMVSEGAEYCIMEVSSHSLCLDRVYGIPFYIGAFTNLTQDHLDFHKTMDEYAKAKSILFTMCERAVVNADDDYVKTIIGNADCKIVKYGIDKKCDICAKNIKYNQRGVLFEVDTPFGNENIRLDIPGRFSVYNALCAIGICQGTGIGISDIAKALVLAKGVKGRAEVVNIPTDYTVMIDYAHTPDGLENIIKTVKGFAKGRVITVFGCGGDRDSAKRPKMGKIAGDLSDFCVVTSDNPRTEDPEAILKDILEGMKDVKADFTAICDRTDAIEYAMRHAKANDVIILAGKGHETYQILKDKTIHYDEREIVRDILAKINSEA</sequence>
<dbReference type="GO" id="GO:0008360">
    <property type="term" value="P:regulation of cell shape"/>
    <property type="evidence" value="ECO:0007669"/>
    <property type="project" value="UniProtKB-KW"/>
</dbReference>
<feature type="binding site" evidence="19">
    <location>
        <position position="186"/>
    </location>
    <ligand>
        <name>UDP-N-acetyl-alpha-D-muramoyl-L-alanyl-D-glutamate</name>
        <dbReference type="ChEBI" id="CHEBI:83900"/>
    </ligand>
</feature>
<evidence type="ECO:0000256" key="3">
    <source>
        <dbReference type="ARBA" id="ARBA00022490"/>
    </source>
</evidence>
<comment type="similarity">
    <text evidence="2 19">Belongs to the MurCDEF family. MurE subfamily.</text>
</comment>
<keyword evidence="9 19" id="KW-0573">Peptidoglycan synthesis</keyword>
<evidence type="ECO:0000313" key="25">
    <source>
        <dbReference type="Proteomes" id="UP000647416"/>
    </source>
</evidence>
<dbReference type="InterPro" id="IPR000713">
    <property type="entry name" value="Mur_ligase_N"/>
</dbReference>
<feature type="short sequence motif" description="Meso-diaminopimelate recognition motif" evidence="19">
    <location>
        <begin position="399"/>
        <end position="402"/>
    </location>
</feature>
<evidence type="ECO:0000256" key="15">
    <source>
        <dbReference type="ARBA" id="ARBA00072883"/>
    </source>
</evidence>
<dbReference type="Proteomes" id="UP000647416">
    <property type="component" value="Unassembled WGS sequence"/>
</dbReference>
<comment type="caution">
    <text evidence="19">Lacks conserved residue(s) required for the propagation of feature annotation.</text>
</comment>
<keyword evidence="8 19" id="KW-0133">Cell shape</keyword>
<dbReference type="GO" id="GO:0005524">
    <property type="term" value="F:ATP binding"/>
    <property type="evidence" value="ECO:0007669"/>
    <property type="project" value="UniProtKB-UniRule"/>
</dbReference>
<comment type="subcellular location">
    <subcellularLocation>
        <location evidence="19 20">Cytoplasm</location>
    </subcellularLocation>
</comment>
<dbReference type="GO" id="GO:0005737">
    <property type="term" value="C:cytoplasm"/>
    <property type="evidence" value="ECO:0007669"/>
    <property type="project" value="UniProtKB-SubCell"/>
</dbReference>
<evidence type="ECO:0000256" key="20">
    <source>
        <dbReference type="RuleBase" id="RU004135"/>
    </source>
</evidence>
<keyword evidence="11 19" id="KW-0961">Cell wall biogenesis/degradation</keyword>
<evidence type="ECO:0000256" key="11">
    <source>
        <dbReference type="ARBA" id="ARBA00023316"/>
    </source>
</evidence>
<reference evidence="24" key="1">
    <citation type="submission" date="2020-08" db="EMBL/GenBank/DDBJ databases">
        <title>Genome public.</title>
        <authorList>
            <person name="Liu C."/>
            <person name="Sun Q."/>
        </authorList>
    </citation>
    <scope>NUCLEOTIDE SEQUENCE</scope>
    <source>
        <strain evidence="24">NSJ-50</strain>
    </source>
</reference>
<evidence type="ECO:0000256" key="6">
    <source>
        <dbReference type="ARBA" id="ARBA00022741"/>
    </source>
</evidence>
<dbReference type="GO" id="GO:0004326">
    <property type="term" value="F:tetrahydrofolylpolyglutamate synthase activity"/>
    <property type="evidence" value="ECO:0007669"/>
    <property type="project" value="InterPro"/>
</dbReference>
<dbReference type="InterPro" id="IPR004101">
    <property type="entry name" value="Mur_ligase_C"/>
</dbReference>
<feature type="binding site" evidence="19">
    <location>
        <position position="451"/>
    </location>
    <ligand>
        <name>meso-2,6-diaminopimelate</name>
        <dbReference type="ChEBI" id="CHEBI:57791"/>
    </ligand>
</feature>
<evidence type="ECO:0000259" key="23">
    <source>
        <dbReference type="Pfam" id="PF08245"/>
    </source>
</evidence>
<dbReference type="RefSeq" id="WP_262431933.1">
    <property type="nucleotide sequence ID" value="NZ_JACRTE010000005.1"/>
</dbReference>
<evidence type="ECO:0000256" key="16">
    <source>
        <dbReference type="ARBA" id="ARBA00075482"/>
    </source>
</evidence>
<dbReference type="PANTHER" id="PTHR23135">
    <property type="entry name" value="MUR LIGASE FAMILY MEMBER"/>
    <property type="match status" value="1"/>
</dbReference>
<dbReference type="InterPro" id="IPR018109">
    <property type="entry name" value="Folylpolyglutamate_synth_CS"/>
</dbReference>
<keyword evidence="3 19" id="KW-0963">Cytoplasm</keyword>
<comment type="caution">
    <text evidence="24">The sequence shown here is derived from an EMBL/GenBank/DDBJ whole genome shotgun (WGS) entry which is preliminary data.</text>
</comment>
<dbReference type="InterPro" id="IPR036615">
    <property type="entry name" value="Mur_ligase_C_dom_sf"/>
</dbReference>
<evidence type="ECO:0000256" key="18">
    <source>
        <dbReference type="ARBA" id="ARBA00081560"/>
    </source>
</evidence>
<dbReference type="SUPFAM" id="SSF53244">
    <property type="entry name" value="MurD-like peptide ligases, peptide-binding domain"/>
    <property type="match status" value="1"/>
</dbReference>
<dbReference type="EMBL" id="JACRTE010000005">
    <property type="protein sequence ID" value="MBC8596467.1"/>
    <property type="molecule type" value="Genomic_DNA"/>
</dbReference>
<protein>
    <recommendedName>
        <fullName evidence="15 19">UDP-N-acetylmuramoyl-L-alanyl-D-glutamate--2,6-diaminopimelate ligase</fullName>
        <ecNumber evidence="14 19">6.3.2.13</ecNumber>
    </recommendedName>
    <alternativeName>
        <fullName evidence="16 19">Meso-A2pm-adding enzyme</fullName>
    </alternativeName>
    <alternativeName>
        <fullName evidence="17 19">Meso-diaminopimelate-adding enzyme</fullName>
    </alternativeName>
    <alternativeName>
        <fullName evidence="18 19">UDP-MurNAc-L-Ala-D-Glu:meso-diaminopimelate ligase</fullName>
    </alternativeName>
    <alternativeName>
        <fullName evidence="19">UDP-MurNAc-tripeptide synthetase</fullName>
    </alternativeName>
    <alternativeName>
        <fullName evidence="19">UDP-N-acetylmuramyl-tripeptide synthetase</fullName>
    </alternativeName>
</protein>
<evidence type="ECO:0000256" key="8">
    <source>
        <dbReference type="ARBA" id="ARBA00022960"/>
    </source>
</evidence>
<evidence type="ECO:0000256" key="13">
    <source>
        <dbReference type="ARBA" id="ARBA00056782"/>
    </source>
</evidence>
<evidence type="ECO:0000256" key="14">
    <source>
        <dbReference type="ARBA" id="ARBA00066633"/>
    </source>
</evidence>
<dbReference type="InterPro" id="IPR005761">
    <property type="entry name" value="UDP-N-AcMur-Glu-dNH2Pim_ligase"/>
</dbReference>
<dbReference type="GO" id="GO:0000287">
    <property type="term" value="F:magnesium ion binding"/>
    <property type="evidence" value="ECO:0007669"/>
    <property type="project" value="UniProtKB-UniRule"/>
</dbReference>
<dbReference type="Gene3D" id="3.40.1190.10">
    <property type="entry name" value="Mur-like, catalytic domain"/>
    <property type="match status" value="1"/>
</dbReference>
<evidence type="ECO:0000256" key="19">
    <source>
        <dbReference type="HAMAP-Rule" id="MF_00208"/>
    </source>
</evidence>
<dbReference type="Gene3D" id="3.40.1390.10">
    <property type="entry name" value="MurE/MurF, N-terminal domain"/>
    <property type="match status" value="1"/>
</dbReference>
<dbReference type="Gene3D" id="3.90.190.20">
    <property type="entry name" value="Mur ligase, C-terminal domain"/>
    <property type="match status" value="1"/>
</dbReference>
<evidence type="ECO:0000313" key="24">
    <source>
        <dbReference type="EMBL" id="MBC8596467.1"/>
    </source>
</evidence>
<feature type="modified residue" description="N6-carboxylysine" evidence="19">
    <location>
        <position position="218"/>
    </location>
</feature>
<evidence type="ECO:0000256" key="10">
    <source>
        <dbReference type="ARBA" id="ARBA00023306"/>
    </source>
</evidence>
<feature type="binding site" evidence="19">
    <location>
        <position position="178"/>
    </location>
    <ligand>
        <name>UDP-N-acetyl-alpha-D-muramoyl-L-alanyl-D-glutamate</name>
        <dbReference type="ChEBI" id="CHEBI:83900"/>
    </ligand>
</feature>
<dbReference type="AlphaFoldDB" id="A0A926FD06"/>
<dbReference type="Pfam" id="PF01225">
    <property type="entry name" value="Mur_ligase"/>
    <property type="match status" value="1"/>
</dbReference>
<feature type="domain" description="Mur ligase N-terminal catalytic" evidence="21">
    <location>
        <begin position="23"/>
        <end position="94"/>
    </location>
</feature>
<comment type="function">
    <text evidence="13 19">Catalyzes the addition of meso-diaminopimelic acid to the nucleotide precursor UDP-N-acetylmuramoyl-L-alanyl-D-glutamate (UMAG) in the biosynthesis of bacterial cell-wall peptidoglycan.</text>
</comment>
<dbReference type="GO" id="GO:0071555">
    <property type="term" value="P:cell wall organization"/>
    <property type="evidence" value="ECO:0007669"/>
    <property type="project" value="UniProtKB-KW"/>
</dbReference>
<evidence type="ECO:0000256" key="2">
    <source>
        <dbReference type="ARBA" id="ARBA00005898"/>
    </source>
</evidence>
<dbReference type="InterPro" id="IPR013221">
    <property type="entry name" value="Mur_ligase_cen"/>
</dbReference>
<dbReference type="PANTHER" id="PTHR23135:SF4">
    <property type="entry name" value="UDP-N-ACETYLMURAMOYL-L-ALANYL-D-GLUTAMATE--2,6-DIAMINOPIMELATE LIGASE MURE HOMOLOG, CHLOROPLASTIC"/>
    <property type="match status" value="1"/>
</dbReference>
<keyword evidence="4 19" id="KW-0436">Ligase</keyword>
<dbReference type="PROSITE" id="PS01011">
    <property type="entry name" value="FOLYLPOLYGLU_SYNT_1"/>
    <property type="match status" value="1"/>
</dbReference>
<evidence type="ECO:0000256" key="1">
    <source>
        <dbReference type="ARBA" id="ARBA00004752"/>
    </source>
</evidence>
<organism evidence="24 25">
    <name type="scientific">Qingrenia yutianensis</name>
    <dbReference type="NCBI Taxonomy" id="2763676"/>
    <lineage>
        <taxon>Bacteria</taxon>
        <taxon>Bacillati</taxon>
        <taxon>Bacillota</taxon>
        <taxon>Clostridia</taxon>
        <taxon>Eubacteriales</taxon>
        <taxon>Oscillospiraceae</taxon>
        <taxon>Qingrenia</taxon>
    </lineage>
</organism>
<dbReference type="GO" id="GO:0008765">
    <property type="term" value="F:UDP-N-acetylmuramoylalanyl-D-glutamate-2,6-diaminopimelate ligase activity"/>
    <property type="evidence" value="ECO:0007669"/>
    <property type="project" value="UniProtKB-UniRule"/>
</dbReference>
<comment type="catalytic activity">
    <reaction evidence="12 19">
        <text>UDP-N-acetyl-alpha-D-muramoyl-L-alanyl-D-glutamate + meso-2,6-diaminopimelate + ATP = UDP-N-acetyl-alpha-D-muramoyl-L-alanyl-gamma-D-glutamyl-meso-2,6-diaminopimelate + ADP + phosphate + H(+)</text>
        <dbReference type="Rhea" id="RHEA:23676"/>
        <dbReference type="ChEBI" id="CHEBI:15378"/>
        <dbReference type="ChEBI" id="CHEBI:30616"/>
        <dbReference type="ChEBI" id="CHEBI:43474"/>
        <dbReference type="ChEBI" id="CHEBI:57791"/>
        <dbReference type="ChEBI" id="CHEBI:83900"/>
        <dbReference type="ChEBI" id="CHEBI:83905"/>
        <dbReference type="ChEBI" id="CHEBI:456216"/>
        <dbReference type="EC" id="6.3.2.13"/>
    </reaction>
</comment>
<dbReference type="FunFam" id="3.90.190.20:FF:000006">
    <property type="entry name" value="UDP-N-acetylmuramoyl-L-alanyl-D-glutamate--2,6-diaminopimelate ligase"/>
    <property type="match status" value="1"/>
</dbReference>
<feature type="binding site" evidence="19">
    <location>
        <begin position="399"/>
        <end position="402"/>
    </location>
    <ligand>
        <name>meso-2,6-diaminopimelate</name>
        <dbReference type="ChEBI" id="CHEBI:57791"/>
    </ligand>
</feature>
<dbReference type="InterPro" id="IPR036565">
    <property type="entry name" value="Mur-like_cat_sf"/>
</dbReference>